<organism evidence="1">
    <name type="scientific">Cyanobacterium aponinum AL20115</name>
    <dbReference type="NCBI Taxonomy" id="3090662"/>
    <lineage>
        <taxon>Bacteria</taxon>
        <taxon>Bacillati</taxon>
        <taxon>Cyanobacteriota</taxon>
        <taxon>Cyanophyceae</taxon>
        <taxon>Oscillatoriophycideae</taxon>
        <taxon>Chroococcales</taxon>
        <taxon>Geminocystaceae</taxon>
        <taxon>Cyanobacterium</taxon>
    </lineage>
</organism>
<dbReference type="RefSeq" id="WP_320001567.1">
    <property type="nucleotide sequence ID" value="NZ_CP138348.1"/>
</dbReference>
<gene>
    <name evidence="1" type="ORF">SAY89_18045</name>
</gene>
<proteinExistence type="predicted"/>
<protein>
    <submittedName>
        <fullName evidence="1">Cupin domain-containing protein</fullName>
    </submittedName>
</protein>
<dbReference type="AlphaFoldDB" id="A0AAF0ZCW9"/>
<dbReference type="InterPro" id="IPR011051">
    <property type="entry name" value="RmlC_Cupin_sf"/>
</dbReference>
<dbReference type="Gene3D" id="2.60.120.10">
    <property type="entry name" value="Jelly Rolls"/>
    <property type="match status" value="1"/>
</dbReference>
<reference evidence="1" key="1">
    <citation type="submission" date="2023-11" db="EMBL/GenBank/DDBJ databases">
        <title>Genome sequence of Cyanobacterium aponinum BCRC AL20115.</title>
        <authorList>
            <person name="Chang H.-Y."/>
            <person name="Lin K.-M."/>
            <person name="Hsueh H.-T."/>
            <person name="Chu H.-A."/>
            <person name="Kuo C.-H."/>
        </authorList>
    </citation>
    <scope>NUCLEOTIDE SEQUENCE</scope>
    <source>
        <strain evidence="1">AL20115</strain>
    </source>
</reference>
<sequence length="84" mass="9475">MEGKKTFILRAAEIADSIQTFSHPWNSKSEISGVYLGRTVGLKRTGVNFARIAPGKESFVYHSHYREEEWIYILSGRGIAEIDG</sequence>
<name>A0AAF0ZCW9_9CHRO</name>
<accession>A0AAF0ZCW9</accession>
<dbReference type="EMBL" id="CP138348">
    <property type="protein sequence ID" value="WPF88664.1"/>
    <property type="molecule type" value="Genomic_DNA"/>
</dbReference>
<dbReference type="SUPFAM" id="SSF51182">
    <property type="entry name" value="RmlC-like cupins"/>
    <property type="match status" value="1"/>
</dbReference>
<dbReference type="InterPro" id="IPR014710">
    <property type="entry name" value="RmlC-like_jellyroll"/>
</dbReference>
<evidence type="ECO:0000313" key="1">
    <source>
        <dbReference type="EMBL" id="WPF88664.1"/>
    </source>
</evidence>